<proteinExistence type="predicted"/>
<reference evidence="3" key="1">
    <citation type="submission" date="2005-09" db="EMBL/GenBank/DDBJ databases">
        <authorList>
            <person name="Mural R.J."/>
            <person name="Li P.W."/>
            <person name="Adams M.D."/>
            <person name="Amanatides P.G."/>
            <person name="Baden-Tillson H."/>
            <person name="Barnstead M."/>
            <person name="Chin S.H."/>
            <person name="Dew I."/>
            <person name="Evans C.A."/>
            <person name="Ferriera S."/>
            <person name="Flanigan M."/>
            <person name="Fosler C."/>
            <person name="Glodek A."/>
            <person name="Gu Z."/>
            <person name="Holt R.A."/>
            <person name="Jennings D."/>
            <person name="Kraft C.L."/>
            <person name="Lu F."/>
            <person name="Nguyen T."/>
            <person name="Nusskern D.R."/>
            <person name="Pfannkoch C.M."/>
            <person name="Sitter C."/>
            <person name="Sutton G.G."/>
            <person name="Venter J.C."/>
            <person name="Wang Z."/>
            <person name="Woodage T."/>
            <person name="Zheng X.H."/>
            <person name="Zhong F."/>
        </authorList>
    </citation>
    <scope>NUCLEOTIDE SEQUENCE [LARGE SCALE GENOMIC DNA]</scope>
    <source>
        <strain>BN</strain>
        <strain evidence="3">Sprague-Dawley</strain>
    </source>
</reference>
<keyword evidence="1" id="KW-1133">Transmembrane helix</keyword>
<keyword evidence="1" id="KW-0812">Transmembrane</keyword>
<dbReference type="EMBL" id="CH473961">
    <property type="protein sequence ID" value="EDM01048.1"/>
    <property type="molecule type" value="Genomic_DNA"/>
</dbReference>
<feature type="transmembrane region" description="Helical" evidence="1">
    <location>
        <begin position="52"/>
        <end position="73"/>
    </location>
</feature>
<dbReference type="Proteomes" id="UP000234681">
    <property type="component" value="Chromosome 2"/>
</dbReference>
<evidence type="ECO:0000256" key="1">
    <source>
        <dbReference type="SAM" id="Phobius"/>
    </source>
</evidence>
<gene>
    <name evidence="2" type="ORF">rCG_41352</name>
</gene>
<sequence>MPGQQYFTNPSPYPRISSSSRFLNPPSLNLLILVSPHPIIPSCPFNSSLHPFILSSLYYFILSFPHVIIHLSLDNYSDGKFQMFATLFFWWEEGRNIPSENIRSAATFQS</sequence>
<evidence type="ECO:0000313" key="3">
    <source>
        <dbReference type="Proteomes" id="UP000234681"/>
    </source>
</evidence>
<keyword evidence="1" id="KW-0472">Membrane</keyword>
<accession>A6IHA0</accession>
<organism evidence="2 3">
    <name type="scientific">Rattus norvegicus</name>
    <name type="common">Rat</name>
    <dbReference type="NCBI Taxonomy" id="10116"/>
    <lineage>
        <taxon>Eukaryota</taxon>
        <taxon>Metazoa</taxon>
        <taxon>Chordata</taxon>
        <taxon>Craniata</taxon>
        <taxon>Vertebrata</taxon>
        <taxon>Euteleostomi</taxon>
        <taxon>Mammalia</taxon>
        <taxon>Eutheria</taxon>
        <taxon>Euarchontoglires</taxon>
        <taxon>Glires</taxon>
        <taxon>Rodentia</taxon>
        <taxon>Myomorpha</taxon>
        <taxon>Muroidea</taxon>
        <taxon>Muridae</taxon>
        <taxon>Murinae</taxon>
        <taxon>Rattus</taxon>
    </lineage>
</organism>
<protein>
    <submittedName>
        <fullName evidence="2">RCG41352</fullName>
    </submittedName>
</protein>
<dbReference type="AlphaFoldDB" id="A6IHA0"/>
<name>A6IHA0_RAT</name>
<evidence type="ECO:0000313" key="2">
    <source>
        <dbReference type="EMBL" id="EDM01048.1"/>
    </source>
</evidence>